<name>A0A4R1QKZ5_9BACL</name>
<comment type="caution">
    <text evidence="4">The sequence shown here is derived from an EMBL/GenBank/DDBJ whole genome shotgun (WGS) entry which is preliminary data.</text>
</comment>
<dbReference type="Proteomes" id="UP000295658">
    <property type="component" value="Unassembled WGS sequence"/>
</dbReference>
<evidence type="ECO:0000313" key="5">
    <source>
        <dbReference type="Proteomes" id="UP000295658"/>
    </source>
</evidence>
<dbReference type="InterPro" id="IPR029039">
    <property type="entry name" value="Flavoprotein-like_sf"/>
</dbReference>
<sequence length="181" mass="20867">MSKILVINGSSRENGNTEMFTSLILKDVPHQSIHLRHHTIIPIVDKRHSPEGFTPVEDDYDHIIQSVLAHDILVFATPLYWYGMSGHMKLFVDRWSQSLRDPRFDFKKEMSKKKGFVIICGGDNPSIKALPLVQQFRYIFDFVGMEWMGYVIGKGNSPGEIMQDQNAMAQAKHWNQYLQSL</sequence>
<dbReference type="InterPro" id="IPR005025">
    <property type="entry name" value="FMN_Rdtase-like_dom"/>
</dbReference>
<organism evidence="4 5">
    <name type="scientific">Thermolongibacillus altinsuensis</name>
    <dbReference type="NCBI Taxonomy" id="575256"/>
    <lineage>
        <taxon>Bacteria</taxon>
        <taxon>Bacillati</taxon>
        <taxon>Bacillota</taxon>
        <taxon>Bacilli</taxon>
        <taxon>Bacillales</taxon>
        <taxon>Anoxybacillaceae</taxon>
        <taxon>Thermolongibacillus</taxon>
    </lineage>
</organism>
<dbReference type="EMBL" id="SLUL01000009">
    <property type="protein sequence ID" value="TCL48378.1"/>
    <property type="molecule type" value="Genomic_DNA"/>
</dbReference>
<evidence type="ECO:0000313" key="4">
    <source>
        <dbReference type="EMBL" id="TCL48378.1"/>
    </source>
</evidence>
<dbReference type="Gene3D" id="3.40.50.360">
    <property type="match status" value="1"/>
</dbReference>
<dbReference type="PANTHER" id="PTHR43278:SF4">
    <property type="entry name" value="NAD(P)H-DEPENDENT FMN-CONTAINING OXIDOREDUCTASE YWQN-RELATED"/>
    <property type="match status" value="1"/>
</dbReference>
<proteinExistence type="predicted"/>
<keyword evidence="5" id="KW-1185">Reference proteome</keyword>
<feature type="domain" description="NADPH-dependent FMN reductase-like" evidence="3">
    <location>
        <begin position="3"/>
        <end position="145"/>
    </location>
</feature>
<evidence type="ECO:0000256" key="1">
    <source>
        <dbReference type="ARBA" id="ARBA00022630"/>
    </source>
</evidence>
<keyword evidence="1" id="KW-0285">Flavoprotein</keyword>
<dbReference type="AlphaFoldDB" id="A0A4R1QKZ5"/>
<evidence type="ECO:0000256" key="2">
    <source>
        <dbReference type="ARBA" id="ARBA00022643"/>
    </source>
</evidence>
<dbReference type="SUPFAM" id="SSF52218">
    <property type="entry name" value="Flavoproteins"/>
    <property type="match status" value="1"/>
</dbReference>
<dbReference type="InterPro" id="IPR051796">
    <property type="entry name" value="ISF_SsuE-like"/>
</dbReference>
<evidence type="ECO:0000259" key="3">
    <source>
        <dbReference type="Pfam" id="PF03358"/>
    </source>
</evidence>
<dbReference type="Pfam" id="PF03358">
    <property type="entry name" value="FMN_red"/>
    <property type="match status" value="1"/>
</dbReference>
<reference evidence="4 5" key="1">
    <citation type="submission" date="2019-03" db="EMBL/GenBank/DDBJ databases">
        <title>Genomic Encyclopedia of Type Strains, Phase IV (KMG-IV): sequencing the most valuable type-strain genomes for metagenomic binning, comparative biology and taxonomic classification.</title>
        <authorList>
            <person name="Goeker M."/>
        </authorList>
    </citation>
    <scope>NUCLEOTIDE SEQUENCE [LARGE SCALE GENOMIC DNA]</scope>
    <source>
        <strain evidence="4 5">DSM 24979</strain>
    </source>
</reference>
<dbReference type="OrthoDB" id="9805976at2"/>
<keyword evidence="2" id="KW-0288">FMN</keyword>
<dbReference type="PANTHER" id="PTHR43278">
    <property type="entry name" value="NAD(P)H-DEPENDENT FMN-CONTAINING OXIDOREDUCTASE YWQN-RELATED"/>
    <property type="match status" value="1"/>
</dbReference>
<dbReference type="GO" id="GO:0016491">
    <property type="term" value="F:oxidoreductase activity"/>
    <property type="evidence" value="ECO:0007669"/>
    <property type="project" value="InterPro"/>
</dbReference>
<gene>
    <name evidence="4" type="ORF">EDD69_1098</name>
</gene>
<accession>A0A4R1QKZ5</accession>
<protein>
    <submittedName>
        <fullName evidence="4">Multimeric flavodoxin WrbA</fullName>
    </submittedName>
</protein>